<comment type="caution">
    <text evidence="1">The sequence shown here is derived from an EMBL/GenBank/DDBJ whole genome shotgun (WGS) entry which is preliminary data.</text>
</comment>
<dbReference type="EMBL" id="QWGE01000006">
    <property type="protein sequence ID" value="RIJ33962.1"/>
    <property type="molecule type" value="Genomic_DNA"/>
</dbReference>
<sequence>MIAFLFSSCRQDEASPIKNVKAGPKLLGAQAGNRACTTHTYFYGDEQKSLGNVFTKQILVAFESGLSPEEEASVVAKYNFVEEKKGQLSTNSAMLHNIELVNGLNCKQVEVAMEILAEDPAIAYVSPYFLNSDGLLGVSNEAIVTVKEGNTEALASLAATYNAEVLMPLSGETYLLRVDKNSEGNALELANYLNGQDGIAHAEPDFVVSLEVPEANQRLADRRSRSGSHR</sequence>
<proteinExistence type="predicted"/>
<dbReference type="AlphaFoldDB" id="A0A399RVT5"/>
<gene>
    <name evidence="1" type="ORF">D1627_16415</name>
</gene>
<dbReference type="Proteomes" id="UP000266005">
    <property type="component" value="Unassembled WGS sequence"/>
</dbReference>
<reference evidence="2" key="1">
    <citation type="submission" date="2018-08" db="EMBL/GenBank/DDBJ databases">
        <title>Mucilaginibacter sp. MYSH2.</title>
        <authorList>
            <person name="Seo T."/>
        </authorList>
    </citation>
    <scope>NUCLEOTIDE SEQUENCE [LARGE SCALE GENOMIC DNA]</scope>
    <source>
        <strain evidence="2">KIRAN</strain>
    </source>
</reference>
<protein>
    <submittedName>
        <fullName evidence="1">Uncharacterized protein</fullName>
    </submittedName>
</protein>
<evidence type="ECO:0000313" key="2">
    <source>
        <dbReference type="Proteomes" id="UP000266005"/>
    </source>
</evidence>
<evidence type="ECO:0000313" key="1">
    <source>
        <dbReference type="EMBL" id="RIJ33962.1"/>
    </source>
</evidence>
<accession>A0A399RVT5</accession>
<name>A0A399RVT5_9BACT</name>
<organism evidence="1 2">
    <name type="scientific">Pontibacter oryzae</name>
    <dbReference type="NCBI Taxonomy" id="2304593"/>
    <lineage>
        <taxon>Bacteria</taxon>
        <taxon>Pseudomonadati</taxon>
        <taxon>Bacteroidota</taxon>
        <taxon>Cytophagia</taxon>
        <taxon>Cytophagales</taxon>
        <taxon>Hymenobacteraceae</taxon>
        <taxon>Pontibacter</taxon>
    </lineage>
</organism>
<keyword evidence="2" id="KW-1185">Reference proteome</keyword>
<dbReference type="OrthoDB" id="850683at2"/>
<dbReference type="RefSeq" id="WP_119433372.1">
    <property type="nucleotide sequence ID" value="NZ_QWGE01000006.1"/>
</dbReference>